<evidence type="ECO:0000256" key="1">
    <source>
        <dbReference type="ARBA" id="ARBA00004443"/>
    </source>
</evidence>
<evidence type="ECO:0000256" key="4">
    <source>
        <dbReference type="ARBA" id="ARBA00016386"/>
    </source>
</evidence>
<keyword evidence="5" id="KW-0813">Transport</keyword>
<evidence type="ECO:0000256" key="6">
    <source>
        <dbReference type="ARBA" id="ARBA00022660"/>
    </source>
</evidence>
<reference evidence="14" key="1">
    <citation type="submission" date="2021-12" db="EMBL/GenBank/DDBJ databases">
        <authorList>
            <person name="King R."/>
        </authorList>
    </citation>
    <scope>NUCLEOTIDE SEQUENCE</scope>
</reference>
<evidence type="ECO:0000256" key="2">
    <source>
        <dbReference type="ARBA" id="ARBA00009508"/>
    </source>
</evidence>
<dbReference type="InterPro" id="IPR045299">
    <property type="entry name" value="Complex1_LYR_NDUFA6_LYRM6"/>
</dbReference>
<proteinExistence type="inferred from homology"/>
<sequence>MAGRETMKTTCRVVKPLMSTDFCEARRRAIGLYRAFYRYIPYIHKYFDIPKSESQIRSKIREQFYKNACVTDIRIIDILVMKGYMELQEIKYSWQQKGHVMANWKPTIEPRPTDFISKFLNGKD</sequence>
<keyword evidence="15" id="KW-1185">Reference proteome</keyword>
<keyword evidence="7" id="KW-0999">Mitochondrion inner membrane</keyword>
<comment type="subcellular location">
    <subcellularLocation>
        <location evidence="1">Mitochondrion inner membrane</location>
        <topology evidence="1">Peripheral membrane protein</topology>
        <orientation evidence="1">Matrix side</orientation>
    </subcellularLocation>
</comment>
<comment type="similarity">
    <text evidence="2">Belongs to the complex I LYR family.</text>
</comment>
<gene>
    <name evidence="14" type="ORF">CHILSU_LOCUS1468</name>
</gene>
<evidence type="ECO:0000256" key="11">
    <source>
        <dbReference type="ARBA" id="ARBA00030213"/>
    </source>
</evidence>
<comment type="subunit">
    <text evidence="3">Mammalian complex I is composed of 45 different subunits.</text>
</comment>
<accession>A0ABN8AVA3</accession>
<evidence type="ECO:0000256" key="13">
    <source>
        <dbReference type="ARBA" id="ARBA00046116"/>
    </source>
</evidence>
<evidence type="ECO:0000256" key="10">
    <source>
        <dbReference type="ARBA" id="ARBA00023136"/>
    </source>
</evidence>
<dbReference type="PANTHER" id="PTHR12964">
    <property type="entry name" value="NADH-UBIQUINONE OXIDOREDUCTASE B14 SUBUNIT"/>
    <property type="match status" value="1"/>
</dbReference>
<organism evidence="14 15">
    <name type="scientific">Chilo suppressalis</name>
    <name type="common">Asiatic rice borer moth</name>
    <dbReference type="NCBI Taxonomy" id="168631"/>
    <lineage>
        <taxon>Eukaryota</taxon>
        <taxon>Metazoa</taxon>
        <taxon>Ecdysozoa</taxon>
        <taxon>Arthropoda</taxon>
        <taxon>Hexapoda</taxon>
        <taxon>Insecta</taxon>
        <taxon>Pterygota</taxon>
        <taxon>Neoptera</taxon>
        <taxon>Endopterygota</taxon>
        <taxon>Lepidoptera</taxon>
        <taxon>Glossata</taxon>
        <taxon>Ditrysia</taxon>
        <taxon>Pyraloidea</taxon>
        <taxon>Crambidae</taxon>
        <taxon>Crambinae</taxon>
        <taxon>Chilo</taxon>
    </lineage>
</organism>
<dbReference type="CDD" id="cd20266">
    <property type="entry name" value="Complex1_LYR_NDUFA6_LYRM6"/>
    <property type="match status" value="1"/>
</dbReference>
<evidence type="ECO:0000256" key="12">
    <source>
        <dbReference type="ARBA" id="ARBA00032352"/>
    </source>
</evidence>
<evidence type="ECO:0000313" key="15">
    <source>
        <dbReference type="Proteomes" id="UP001153292"/>
    </source>
</evidence>
<protein>
    <recommendedName>
        <fullName evidence="4">NADH dehydrogenase [ubiquinone] 1 alpha subcomplex subunit 6</fullName>
    </recommendedName>
    <alternativeName>
        <fullName evidence="11">Complex I-B14</fullName>
    </alternativeName>
    <alternativeName>
        <fullName evidence="12">NADH-ubiquinone oxidoreductase B14 subunit</fullName>
    </alternativeName>
</protein>
<dbReference type="EMBL" id="OU963904">
    <property type="protein sequence ID" value="CAH0398349.1"/>
    <property type="molecule type" value="Genomic_DNA"/>
</dbReference>
<evidence type="ECO:0000256" key="8">
    <source>
        <dbReference type="ARBA" id="ARBA00022982"/>
    </source>
</evidence>
<keyword evidence="8" id="KW-0249">Electron transport</keyword>
<name>A0ABN8AVA3_CHISP</name>
<dbReference type="PANTHER" id="PTHR12964:SF0">
    <property type="entry name" value="NADH DEHYDROGENASE [UBIQUINONE] 1 ALPHA SUBCOMPLEX SUBUNIT 6"/>
    <property type="match status" value="1"/>
</dbReference>
<comment type="function">
    <text evidence="13">Accessory subunit of the mitochondrial membrane respiratory chain NADH dehydrogenase (Complex I), that is believed to be not involved in catalysis. Required for proper complex I assembly. Complex I functions in the transfer of electrons from NADH to the respiratory chain. The immediate electron acceptor for the enzyme is believed to be ubiquinone.</text>
</comment>
<evidence type="ECO:0000256" key="3">
    <source>
        <dbReference type="ARBA" id="ARBA00011790"/>
    </source>
</evidence>
<evidence type="ECO:0000256" key="5">
    <source>
        <dbReference type="ARBA" id="ARBA00022448"/>
    </source>
</evidence>
<keyword evidence="10" id="KW-0472">Membrane</keyword>
<evidence type="ECO:0000256" key="9">
    <source>
        <dbReference type="ARBA" id="ARBA00023128"/>
    </source>
</evidence>
<evidence type="ECO:0000313" key="14">
    <source>
        <dbReference type="EMBL" id="CAH0398349.1"/>
    </source>
</evidence>
<dbReference type="Proteomes" id="UP001153292">
    <property type="component" value="Chromosome 11"/>
</dbReference>
<keyword evidence="6" id="KW-0679">Respiratory chain</keyword>
<evidence type="ECO:0000256" key="7">
    <source>
        <dbReference type="ARBA" id="ARBA00022792"/>
    </source>
</evidence>
<keyword evidence="9" id="KW-0496">Mitochondrion</keyword>
<dbReference type="InterPro" id="IPR016488">
    <property type="entry name" value="NADH_Ub_cplx-1_asu_su-6"/>
</dbReference>